<keyword evidence="2" id="KW-1185">Reference proteome</keyword>
<evidence type="ECO:0000313" key="1">
    <source>
        <dbReference type="EMBL" id="KKY32340.1"/>
    </source>
</evidence>
<comment type="caution">
    <text evidence="1">The sequence shown here is derived from an EMBL/GenBank/DDBJ whole genome shotgun (WGS) entry which is preliminary data.</text>
</comment>
<dbReference type="EMBL" id="LCUC01000326">
    <property type="protein sequence ID" value="KKY32340.1"/>
    <property type="molecule type" value="Genomic_DNA"/>
</dbReference>
<organism evidence="1 2">
    <name type="scientific">Diaporthe ampelina</name>
    <dbReference type="NCBI Taxonomy" id="1214573"/>
    <lineage>
        <taxon>Eukaryota</taxon>
        <taxon>Fungi</taxon>
        <taxon>Dikarya</taxon>
        <taxon>Ascomycota</taxon>
        <taxon>Pezizomycotina</taxon>
        <taxon>Sordariomycetes</taxon>
        <taxon>Sordariomycetidae</taxon>
        <taxon>Diaporthales</taxon>
        <taxon>Diaporthaceae</taxon>
        <taxon>Diaporthe</taxon>
    </lineage>
</organism>
<name>A0A0G2HWI8_9PEZI</name>
<proteinExistence type="predicted"/>
<reference evidence="1 2" key="1">
    <citation type="submission" date="2015-05" db="EMBL/GenBank/DDBJ databases">
        <title>Distinctive expansion of gene families associated with plant cell wall degradation and secondary metabolism in the genomes of grapevine trunk pathogens.</title>
        <authorList>
            <person name="Lawrence D.P."/>
            <person name="Travadon R."/>
            <person name="Rolshausen P.E."/>
            <person name="Baumgartner K."/>
        </authorList>
    </citation>
    <scope>NUCLEOTIDE SEQUENCE [LARGE SCALE GENOMIC DNA]</scope>
    <source>
        <strain evidence="1">DA912</strain>
    </source>
</reference>
<dbReference type="OrthoDB" id="5230889at2759"/>
<evidence type="ECO:0000313" key="2">
    <source>
        <dbReference type="Proteomes" id="UP000034680"/>
    </source>
</evidence>
<gene>
    <name evidence="1" type="ORF">UCDDA912_g07696</name>
</gene>
<accession>A0A0G2HWI8</accession>
<reference evidence="1 2" key="2">
    <citation type="submission" date="2015-05" db="EMBL/GenBank/DDBJ databases">
        <authorList>
            <person name="Morales-Cruz A."/>
            <person name="Amrine K.C."/>
            <person name="Cantu D."/>
        </authorList>
    </citation>
    <scope>NUCLEOTIDE SEQUENCE [LARGE SCALE GENOMIC DNA]</scope>
    <source>
        <strain evidence="1">DA912</strain>
    </source>
</reference>
<sequence>MKVPELKRYVDITASTSLTEDGTWRTDDHGRKVGGMVENGRPRFSLSICDTPFGVNVVGLDTERDHLPDQAIPQFHTVRAQFYILLNDEAYPPQERALSAVMWLTTTTTVSEAKSFTQDECRNWAHYIPRDQEDIDWELYFVLLVEWNQDRLLWERVGLGKVIQVAFKVGGSEKKEEILPG</sequence>
<dbReference type="Proteomes" id="UP000034680">
    <property type="component" value="Unassembled WGS sequence"/>
</dbReference>
<dbReference type="AlphaFoldDB" id="A0A0G2HWI8"/>
<protein>
    <submittedName>
        <fullName evidence="1">Putative heterokaryon incompatibility protein</fullName>
    </submittedName>
</protein>